<dbReference type="Gene3D" id="1.20.5.3310">
    <property type="match status" value="1"/>
</dbReference>
<comment type="similarity">
    <text evidence="9">Belongs to the TatA/E family.</text>
</comment>
<dbReference type="NCBIfam" id="TIGR01411">
    <property type="entry name" value="tatAE"/>
    <property type="match status" value="1"/>
</dbReference>
<proteinExistence type="inferred from homology"/>
<keyword evidence="5 9" id="KW-0653">Protein transport</keyword>
<reference evidence="10 11" key="1">
    <citation type="journal article" date="2015" name="Genome Announc.">
        <title>Draft Genome Sequence of a Heterotrophic Facultative Anaerobic Thermophilic Bacterium, Ardenticatena maritima Strain 110ST.</title>
        <authorList>
            <person name="Kawaichi S."/>
            <person name="Yoshida T."/>
            <person name="Sako Y."/>
            <person name="Nakamura R."/>
        </authorList>
    </citation>
    <scope>NUCLEOTIDE SEQUENCE [LARGE SCALE GENOMIC DNA]</scope>
    <source>
        <strain evidence="10 11">110S</strain>
    </source>
</reference>
<gene>
    <name evidence="9 10" type="primary">tatA</name>
    <name evidence="10" type="ORF">ARMA_2507</name>
</gene>
<dbReference type="RefSeq" id="WP_060687757.1">
    <property type="nucleotide sequence ID" value="NZ_BBZA01000225.1"/>
</dbReference>
<dbReference type="AlphaFoldDB" id="A0A0N0RFS6"/>
<keyword evidence="11" id="KW-1185">Reference proteome</keyword>
<keyword evidence="3 9" id="KW-1003">Cell membrane</keyword>
<dbReference type="Pfam" id="PF02416">
    <property type="entry name" value="TatA_B_E"/>
    <property type="match status" value="1"/>
</dbReference>
<feature type="transmembrane region" description="Helical" evidence="9">
    <location>
        <begin position="6"/>
        <end position="25"/>
    </location>
</feature>
<dbReference type="GO" id="GO:0008320">
    <property type="term" value="F:protein transmembrane transporter activity"/>
    <property type="evidence" value="ECO:0007669"/>
    <property type="project" value="UniProtKB-UniRule"/>
</dbReference>
<sequence>MPNLGVPELLIILVIVVIFFGVGRLPELGGALGRSIREFRKATTEDDTPSTEEKEA</sequence>
<dbReference type="PANTHER" id="PTHR42982:SF1">
    <property type="entry name" value="SEC-INDEPENDENT PROTEIN TRANSLOCASE PROTEIN TATA"/>
    <property type="match status" value="1"/>
</dbReference>
<evidence type="ECO:0000256" key="8">
    <source>
        <dbReference type="ARBA" id="ARBA00023136"/>
    </source>
</evidence>
<comment type="subunit">
    <text evidence="9">Forms a complex with TatC.</text>
</comment>
<organism evidence="10 11">
    <name type="scientific">Ardenticatena maritima</name>
    <dbReference type="NCBI Taxonomy" id="872965"/>
    <lineage>
        <taxon>Bacteria</taxon>
        <taxon>Bacillati</taxon>
        <taxon>Chloroflexota</taxon>
        <taxon>Ardenticatenia</taxon>
        <taxon>Ardenticatenales</taxon>
        <taxon>Ardenticatenaceae</taxon>
        <taxon>Ardenticatena</taxon>
    </lineage>
</organism>
<keyword evidence="4 9" id="KW-0812">Transmembrane</keyword>
<dbReference type="Proteomes" id="UP000037784">
    <property type="component" value="Unassembled WGS sequence"/>
</dbReference>
<dbReference type="HAMAP" id="MF_00236">
    <property type="entry name" value="TatA_E"/>
    <property type="match status" value="1"/>
</dbReference>
<evidence type="ECO:0000256" key="2">
    <source>
        <dbReference type="ARBA" id="ARBA00022448"/>
    </source>
</evidence>
<dbReference type="InterPro" id="IPR006312">
    <property type="entry name" value="TatA/E"/>
</dbReference>
<accession>A0A0N0RFS6</accession>
<evidence type="ECO:0000313" key="10">
    <source>
        <dbReference type="EMBL" id="GAP64084.1"/>
    </source>
</evidence>
<evidence type="ECO:0000313" key="11">
    <source>
        <dbReference type="Proteomes" id="UP000037784"/>
    </source>
</evidence>
<comment type="function">
    <text evidence="9">Part of the twin-arginine translocation (Tat) system that transports large folded proteins containing a characteristic twin-arginine motif in their signal peptide across membranes. TatA could form the protein-conducting channel of the Tat system.</text>
</comment>
<comment type="subcellular location">
    <subcellularLocation>
        <location evidence="1 9">Cell membrane</location>
        <topology evidence="1 9">Single-pass membrane protein</topology>
    </subcellularLocation>
</comment>
<keyword evidence="7 9" id="KW-0811">Translocation</keyword>
<evidence type="ECO:0000256" key="9">
    <source>
        <dbReference type="HAMAP-Rule" id="MF_00236"/>
    </source>
</evidence>
<evidence type="ECO:0000256" key="4">
    <source>
        <dbReference type="ARBA" id="ARBA00022692"/>
    </source>
</evidence>
<comment type="caution">
    <text evidence="10">The sequence shown here is derived from an EMBL/GenBank/DDBJ whole genome shotgun (WGS) entry which is preliminary data.</text>
</comment>
<dbReference type="GO" id="GO:0043953">
    <property type="term" value="P:protein transport by the Tat complex"/>
    <property type="evidence" value="ECO:0007669"/>
    <property type="project" value="UniProtKB-UniRule"/>
</dbReference>
<dbReference type="FunCoup" id="A0A0N0RFS6">
    <property type="interactions" value="55"/>
</dbReference>
<keyword evidence="8 9" id="KW-0472">Membrane</keyword>
<evidence type="ECO:0000256" key="6">
    <source>
        <dbReference type="ARBA" id="ARBA00022989"/>
    </source>
</evidence>
<evidence type="ECO:0000256" key="5">
    <source>
        <dbReference type="ARBA" id="ARBA00022927"/>
    </source>
</evidence>
<dbReference type="PANTHER" id="PTHR42982">
    <property type="entry name" value="SEC-INDEPENDENT PROTEIN TRANSLOCASE PROTEIN TATA"/>
    <property type="match status" value="1"/>
</dbReference>
<dbReference type="OrthoDB" id="166933at2"/>
<evidence type="ECO:0000256" key="1">
    <source>
        <dbReference type="ARBA" id="ARBA00004162"/>
    </source>
</evidence>
<dbReference type="EMBL" id="BBZA01000225">
    <property type="protein sequence ID" value="GAP64084.1"/>
    <property type="molecule type" value="Genomic_DNA"/>
</dbReference>
<keyword evidence="2 9" id="KW-0813">Transport</keyword>
<evidence type="ECO:0000256" key="3">
    <source>
        <dbReference type="ARBA" id="ARBA00022475"/>
    </source>
</evidence>
<dbReference type="GO" id="GO:0033281">
    <property type="term" value="C:TAT protein transport complex"/>
    <property type="evidence" value="ECO:0007669"/>
    <property type="project" value="UniProtKB-UniRule"/>
</dbReference>
<dbReference type="InParanoid" id="A0A0N0RFS6"/>
<keyword evidence="6 9" id="KW-1133">Transmembrane helix</keyword>
<dbReference type="InterPro" id="IPR003369">
    <property type="entry name" value="TatA/B/E"/>
</dbReference>
<reference evidence="11" key="2">
    <citation type="submission" date="2015-08" db="EMBL/GenBank/DDBJ databases">
        <title>Draft Genome Sequence of a Heterotrophic Facultative Anaerobic Bacterium Ardenticatena maritima Strain 110S.</title>
        <authorList>
            <person name="Kawaichi S."/>
            <person name="Yoshida T."/>
            <person name="Sako Y."/>
            <person name="Nakamura R."/>
        </authorList>
    </citation>
    <scope>NUCLEOTIDE SEQUENCE [LARGE SCALE GENOMIC DNA]</scope>
    <source>
        <strain evidence="11">110S</strain>
    </source>
</reference>
<name>A0A0N0RFS6_9CHLR</name>
<evidence type="ECO:0000256" key="7">
    <source>
        <dbReference type="ARBA" id="ARBA00023010"/>
    </source>
</evidence>
<protein>
    <recommendedName>
        <fullName evidence="9">Sec-independent protein translocase protein TatA</fullName>
    </recommendedName>
</protein>